<name>A0A0C2WJD3_SERVB</name>
<reference evidence="1 2" key="1">
    <citation type="submission" date="2014-04" db="EMBL/GenBank/DDBJ databases">
        <authorList>
            <consortium name="DOE Joint Genome Institute"/>
            <person name="Kuo A."/>
            <person name="Zuccaro A."/>
            <person name="Kohler A."/>
            <person name="Nagy L.G."/>
            <person name="Floudas D."/>
            <person name="Copeland A."/>
            <person name="Barry K.W."/>
            <person name="Cichocki N."/>
            <person name="Veneault-Fourrey C."/>
            <person name="LaButti K."/>
            <person name="Lindquist E.A."/>
            <person name="Lipzen A."/>
            <person name="Lundell T."/>
            <person name="Morin E."/>
            <person name="Murat C."/>
            <person name="Sun H."/>
            <person name="Tunlid A."/>
            <person name="Henrissat B."/>
            <person name="Grigoriev I.V."/>
            <person name="Hibbett D.S."/>
            <person name="Martin F."/>
            <person name="Nordberg H.P."/>
            <person name="Cantor M.N."/>
            <person name="Hua S.X."/>
        </authorList>
    </citation>
    <scope>NUCLEOTIDE SEQUENCE [LARGE SCALE GENOMIC DNA]</scope>
    <source>
        <strain evidence="1 2">MAFF 305830</strain>
    </source>
</reference>
<protein>
    <recommendedName>
        <fullName evidence="3">F-box domain-containing protein</fullName>
    </recommendedName>
</protein>
<dbReference type="AlphaFoldDB" id="A0A0C2WJD3"/>
<sequence length="396" mass="45637">MIRELELRLERVKGDLDRSVIDELESELEHRKAWIAPVHRIPVELLSMIFVEAIFIDWRLLFVIGAVCRFWRQSLLGTPQAWSFMLLGLMRDVSCIPSILSRSAPYPINISILSKADTYLVSLLETHVERVRCIITPPETFKITRQSFLHLTTLVLRSSSGAISTRNTRLLLDGRRFPQLRRLHCGFVFDSVQGLIWHKNNLPPIEELGLCTSRQHVATHVCQILAGQLRVLYLYFQQPYIASGDEPTKIEFPILTSLTIRYMRHRGQPQTQLFHGHTPMLYSYTQSAESLENNLHQDTGTVQRLTYLGVIDFRPFPRVRIVISEANDIVHLVDTLEKEPHVLPDLERVVCERISGIRARLTAFNQSYGRNIRVLREKPTVGLAAPLYTKWNPNAF</sequence>
<proteinExistence type="predicted"/>
<gene>
    <name evidence="1" type="ORF">M408DRAFT_193451</name>
</gene>
<organism evidence="1 2">
    <name type="scientific">Serendipita vermifera MAFF 305830</name>
    <dbReference type="NCBI Taxonomy" id="933852"/>
    <lineage>
        <taxon>Eukaryota</taxon>
        <taxon>Fungi</taxon>
        <taxon>Dikarya</taxon>
        <taxon>Basidiomycota</taxon>
        <taxon>Agaricomycotina</taxon>
        <taxon>Agaricomycetes</taxon>
        <taxon>Sebacinales</taxon>
        <taxon>Serendipitaceae</taxon>
        <taxon>Serendipita</taxon>
    </lineage>
</organism>
<accession>A0A0C2WJD3</accession>
<reference evidence="2" key="2">
    <citation type="submission" date="2015-01" db="EMBL/GenBank/DDBJ databases">
        <title>Evolutionary Origins and Diversification of the Mycorrhizal Mutualists.</title>
        <authorList>
            <consortium name="DOE Joint Genome Institute"/>
            <consortium name="Mycorrhizal Genomics Consortium"/>
            <person name="Kohler A."/>
            <person name="Kuo A."/>
            <person name="Nagy L.G."/>
            <person name="Floudas D."/>
            <person name="Copeland A."/>
            <person name="Barry K.W."/>
            <person name="Cichocki N."/>
            <person name="Veneault-Fourrey C."/>
            <person name="LaButti K."/>
            <person name="Lindquist E.A."/>
            <person name="Lipzen A."/>
            <person name="Lundell T."/>
            <person name="Morin E."/>
            <person name="Murat C."/>
            <person name="Riley R."/>
            <person name="Ohm R."/>
            <person name="Sun H."/>
            <person name="Tunlid A."/>
            <person name="Henrissat B."/>
            <person name="Grigoriev I.V."/>
            <person name="Hibbett D.S."/>
            <person name="Martin F."/>
        </authorList>
    </citation>
    <scope>NUCLEOTIDE SEQUENCE [LARGE SCALE GENOMIC DNA]</scope>
    <source>
        <strain evidence="2">MAFF 305830</strain>
    </source>
</reference>
<keyword evidence="2" id="KW-1185">Reference proteome</keyword>
<dbReference type="OrthoDB" id="3268380at2759"/>
<dbReference type="EMBL" id="KN824306">
    <property type="protein sequence ID" value="KIM26453.1"/>
    <property type="molecule type" value="Genomic_DNA"/>
</dbReference>
<dbReference type="HOGENOM" id="CLU_039336_0_1_1"/>
<dbReference type="Proteomes" id="UP000054097">
    <property type="component" value="Unassembled WGS sequence"/>
</dbReference>
<evidence type="ECO:0000313" key="2">
    <source>
        <dbReference type="Proteomes" id="UP000054097"/>
    </source>
</evidence>
<evidence type="ECO:0008006" key="3">
    <source>
        <dbReference type="Google" id="ProtNLM"/>
    </source>
</evidence>
<evidence type="ECO:0000313" key="1">
    <source>
        <dbReference type="EMBL" id="KIM26453.1"/>
    </source>
</evidence>